<dbReference type="Pfam" id="PF24539">
    <property type="entry name" value="DUF7600"/>
    <property type="match status" value="1"/>
</dbReference>
<feature type="domain" description="F-box" evidence="1">
    <location>
        <begin position="202"/>
        <end position="248"/>
    </location>
</feature>
<evidence type="ECO:0000313" key="2">
    <source>
        <dbReference type="EMBL" id="KAK3299557.1"/>
    </source>
</evidence>
<protein>
    <recommendedName>
        <fullName evidence="1">F-box domain-containing protein</fullName>
    </recommendedName>
</protein>
<dbReference type="GeneID" id="87842535"/>
<reference evidence="2" key="2">
    <citation type="submission" date="2023-06" db="EMBL/GenBank/DDBJ databases">
        <authorList>
            <consortium name="Lawrence Berkeley National Laboratory"/>
            <person name="Haridas S."/>
            <person name="Hensen N."/>
            <person name="Bonometti L."/>
            <person name="Westerberg I."/>
            <person name="Brannstrom I.O."/>
            <person name="Guillou S."/>
            <person name="Cros-Aarteil S."/>
            <person name="Calhoun S."/>
            <person name="Kuo A."/>
            <person name="Mondo S."/>
            <person name="Pangilinan J."/>
            <person name="Riley R."/>
            <person name="Labutti K."/>
            <person name="Andreopoulos B."/>
            <person name="Lipzen A."/>
            <person name="Chen C."/>
            <person name="Yanf M."/>
            <person name="Daum C."/>
            <person name="Ng V."/>
            <person name="Clum A."/>
            <person name="Steindorff A."/>
            <person name="Ohm R."/>
            <person name="Martin F."/>
            <person name="Silar P."/>
            <person name="Natvig D."/>
            <person name="Lalanne C."/>
            <person name="Gautier V."/>
            <person name="Ament-Velasquez S.L."/>
            <person name="Kruys A."/>
            <person name="Hutchinson M.I."/>
            <person name="Powell A.J."/>
            <person name="Barry K."/>
            <person name="Miller A.N."/>
            <person name="Grigoriev I.V."/>
            <person name="Debuchy R."/>
            <person name="Gladieux P."/>
            <person name="Thoren M.H."/>
            <person name="Johannesson H."/>
        </authorList>
    </citation>
    <scope>NUCLEOTIDE SEQUENCE</scope>
    <source>
        <strain evidence="2">CBS 168.71</strain>
    </source>
</reference>
<dbReference type="Proteomes" id="UP001278766">
    <property type="component" value="Unassembled WGS sequence"/>
</dbReference>
<comment type="caution">
    <text evidence="2">The sequence shown here is derived from an EMBL/GenBank/DDBJ whole genome shotgun (WGS) entry which is preliminary data.</text>
</comment>
<reference evidence="2" key="1">
    <citation type="journal article" date="2023" name="Mol. Phylogenet. Evol.">
        <title>Genome-scale phylogeny and comparative genomics of the fungal order Sordariales.</title>
        <authorList>
            <person name="Hensen N."/>
            <person name="Bonometti L."/>
            <person name="Westerberg I."/>
            <person name="Brannstrom I.O."/>
            <person name="Guillou S."/>
            <person name="Cros-Aarteil S."/>
            <person name="Calhoun S."/>
            <person name="Haridas S."/>
            <person name="Kuo A."/>
            <person name="Mondo S."/>
            <person name="Pangilinan J."/>
            <person name="Riley R."/>
            <person name="LaButti K."/>
            <person name="Andreopoulos B."/>
            <person name="Lipzen A."/>
            <person name="Chen C."/>
            <person name="Yan M."/>
            <person name="Daum C."/>
            <person name="Ng V."/>
            <person name="Clum A."/>
            <person name="Steindorff A."/>
            <person name="Ohm R.A."/>
            <person name="Martin F."/>
            <person name="Silar P."/>
            <person name="Natvig D.O."/>
            <person name="Lalanne C."/>
            <person name="Gautier V."/>
            <person name="Ament-Velasquez S.L."/>
            <person name="Kruys A."/>
            <person name="Hutchinson M.I."/>
            <person name="Powell A.J."/>
            <person name="Barry K."/>
            <person name="Miller A.N."/>
            <person name="Grigoriev I.V."/>
            <person name="Debuchy R."/>
            <person name="Gladieux P."/>
            <person name="Hiltunen Thoren M."/>
            <person name="Johannesson H."/>
        </authorList>
    </citation>
    <scope>NUCLEOTIDE SEQUENCE</scope>
    <source>
        <strain evidence="2">CBS 168.71</strain>
    </source>
</reference>
<dbReference type="EMBL" id="JAUEPN010000002">
    <property type="protein sequence ID" value="KAK3299557.1"/>
    <property type="molecule type" value="Genomic_DNA"/>
</dbReference>
<accession>A0AAE0HN07</accession>
<evidence type="ECO:0000259" key="1">
    <source>
        <dbReference type="PROSITE" id="PS50181"/>
    </source>
</evidence>
<dbReference type="AlphaFoldDB" id="A0AAE0HN07"/>
<dbReference type="RefSeq" id="XP_062663071.1">
    <property type="nucleotide sequence ID" value="XM_062805587.1"/>
</dbReference>
<dbReference type="InterPro" id="IPR036047">
    <property type="entry name" value="F-box-like_dom_sf"/>
</dbReference>
<organism evidence="2 3">
    <name type="scientific">Chaetomium fimeti</name>
    <dbReference type="NCBI Taxonomy" id="1854472"/>
    <lineage>
        <taxon>Eukaryota</taxon>
        <taxon>Fungi</taxon>
        <taxon>Dikarya</taxon>
        <taxon>Ascomycota</taxon>
        <taxon>Pezizomycotina</taxon>
        <taxon>Sordariomycetes</taxon>
        <taxon>Sordariomycetidae</taxon>
        <taxon>Sordariales</taxon>
        <taxon>Chaetomiaceae</taxon>
        <taxon>Chaetomium</taxon>
    </lineage>
</organism>
<dbReference type="InterPro" id="IPR001810">
    <property type="entry name" value="F-box_dom"/>
</dbReference>
<proteinExistence type="predicted"/>
<dbReference type="SUPFAM" id="SSF81383">
    <property type="entry name" value="F-box domain"/>
    <property type="match status" value="1"/>
</dbReference>
<dbReference type="Gene3D" id="1.20.1280.50">
    <property type="match status" value="1"/>
</dbReference>
<dbReference type="InterPro" id="IPR036404">
    <property type="entry name" value="Jacalin-like_lectin_dom_sf"/>
</dbReference>
<keyword evidence="3" id="KW-1185">Reference proteome</keyword>
<name>A0AAE0HN07_9PEZI</name>
<dbReference type="InterPro" id="IPR056021">
    <property type="entry name" value="DUF7600"/>
</dbReference>
<dbReference type="PROSITE" id="PS50181">
    <property type="entry name" value="FBOX"/>
    <property type="match status" value="1"/>
</dbReference>
<evidence type="ECO:0000313" key="3">
    <source>
        <dbReference type="Proteomes" id="UP001278766"/>
    </source>
</evidence>
<sequence length="664" mass="73736">MYSCAICGWKIYDQEGSISWMNQFRGLYSCPEGIFLTGVGLCTGPGRGPFIAPSDPNARFDDPGYGHPDEDEFAVMKRWDINGRRGFIFHDSCWSLLEQAFHPTPVPHARLFGVCDSLPLGMGGDSIHWGHDYGGLALIREEHFFPWEGRFTDRAFLNGWSDIPYTADPLAVSEVDKILTESPREPSENPFSFTASASSSGKDPFIALPVELRSAIAAYLPTPDVLNARHASKSFWSVFHSQQFWASRFRGRLDRSWLFEVRHHRTASMDWRRLHHRTTDSHIGQGLQNRKRIWALIQHLADILELKWNEFSSEPLLEETRVWVLAAGSMPRQLAEGFCHSKEGLSASTIRAGNWEYLAGISLSTASGEVLRLGYNSGQWRSVQLAGLAGFNLAVGSGGIHALQCIDGRSGKPSAWLGCPNDAPKTQRLALGYPITALDVGFDAFRIVSIAVARKTDTTRPDGQDTLRCSAIWYPDVPPPALDLNEDFFVSVKWYAWGYRPLFWTYFGGPGGIYLPNLIKVAISVSHVLVRIDFFFDKEVPAECRRFGRSDGPEEKDPVEFQIDGPGGEVIDRVELCQQFPDESPFNVILSREEGSLAWFKLSTNRGRACEFGTISKLGGGPMVAREIVAGPGAAITGLFGAQYRNLACGINTFGVVTEPLQKT</sequence>
<gene>
    <name evidence="2" type="ORF">B0H64DRAFT_422961</name>
</gene>
<dbReference type="SUPFAM" id="SSF51101">
    <property type="entry name" value="Mannose-binding lectins"/>
    <property type="match status" value="1"/>
</dbReference>